<proteinExistence type="predicted"/>
<name>A0A348AHD6_9FIRM</name>
<dbReference type="OrthoDB" id="5507947at2"/>
<evidence type="ECO:0000313" key="1">
    <source>
        <dbReference type="EMBL" id="BBB90484.1"/>
    </source>
</evidence>
<accession>A0A348AHD6</accession>
<evidence type="ECO:0008006" key="3">
    <source>
        <dbReference type="Google" id="ProtNLM"/>
    </source>
</evidence>
<keyword evidence="2" id="KW-1185">Reference proteome</keyword>
<dbReference type="RefSeq" id="WP_126307231.1">
    <property type="nucleotide sequence ID" value="NZ_AP018449.1"/>
</dbReference>
<dbReference type="EMBL" id="AP018449">
    <property type="protein sequence ID" value="BBB90484.1"/>
    <property type="molecule type" value="Genomic_DNA"/>
</dbReference>
<sequence>MKRLQRTALMLSLMKKLKNRGSWCGETHIQKAAFFLQKLLEIPLGYDFILYKHGPYSFDLTEDLTAMRADGLVKMVSQPYPYGPTMVAKDTPVMQQFDEFISQYESSIDFVAENLGGKGVAELERLATALYVTLEDGTRLVEDRAKRVNELKPHVSIDQALEAVKEVDQLKTKLQ</sequence>
<dbReference type="KEGG" id="mana:MAMMFC1_01135"/>
<reference evidence="1 2" key="1">
    <citation type="journal article" date="2018" name="Int. J. Syst. Evol. Microbiol.">
        <title>Methylomusa anaerophila gen. nov., sp. nov., an anaerobic methanol-utilizing bacterium isolated from a microbial fuel cell.</title>
        <authorList>
            <person name="Amano N."/>
            <person name="Yamamuro A."/>
            <person name="Miyahara M."/>
            <person name="Kouzuma A."/>
            <person name="Abe T."/>
            <person name="Watanabe K."/>
        </authorList>
    </citation>
    <scope>NUCLEOTIDE SEQUENCE [LARGE SCALE GENOMIC DNA]</scope>
    <source>
        <strain evidence="1 2">MMFC1</strain>
    </source>
</reference>
<gene>
    <name evidence="1" type="ORF">MAMMFC1_01135</name>
</gene>
<protein>
    <recommendedName>
        <fullName evidence="3">Antitoxin SocA-like Panacea domain-containing protein</fullName>
    </recommendedName>
</protein>
<dbReference type="Proteomes" id="UP000276437">
    <property type="component" value="Chromosome"/>
</dbReference>
<dbReference type="AlphaFoldDB" id="A0A348AHD6"/>
<evidence type="ECO:0000313" key="2">
    <source>
        <dbReference type="Proteomes" id="UP000276437"/>
    </source>
</evidence>
<organism evidence="1 2">
    <name type="scientific">Methylomusa anaerophila</name>
    <dbReference type="NCBI Taxonomy" id="1930071"/>
    <lineage>
        <taxon>Bacteria</taxon>
        <taxon>Bacillati</taxon>
        <taxon>Bacillota</taxon>
        <taxon>Negativicutes</taxon>
        <taxon>Selenomonadales</taxon>
        <taxon>Sporomusaceae</taxon>
        <taxon>Methylomusa</taxon>
    </lineage>
</organism>